<evidence type="ECO:0000313" key="2">
    <source>
        <dbReference type="Proteomes" id="UP000053611"/>
    </source>
</evidence>
<name>A0A0J0XGT3_9TREE</name>
<evidence type="ECO:0000313" key="1">
    <source>
        <dbReference type="EMBL" id="KLT40276.1"/>
    </source>
</evidence>
<gene>
    <name evidence="1" type="ORF">CC85DRAFT_160297</name>
</gene>
<keyword evidence="2" id="KW-1185">Reference proteome</keyword>
<dbReference type="Proteomes" id="UP000053611">
    <property type="component" value="Unassembled WGS sequence"/>
</dbReference>
<proteinExistence type="predicted"/>
<protein>
    <submittedName>
        <fullName evidence="1">Uncharacterized protein</fullName>
    </submittedName>
</protein>
<dbReference type="AlphaFoldDB" id="A0A0J0XGT3"/>
<organism evidence="1 2">
    <name type="scientific">Cutaneotrichosporon oleaginosum</name>
    <dbReference type="NCBI Taxonomy" id="879819"/>
    <lineage>
        <taxon>Eukaryota</taxon>
        <taxon>Fungi</taxon>
        <taxon>Dikarya</taxon>
        <taxon>Basidiomycota</taxon>
        <taxon>Agaricomycotina</taxon>
        <taxon>Tremellomycetes</taxon>
        <taxon>Trichosporonales</taxon>
        <taxon>Trichosporonaceae</taxon>
        <taxon>Cutaneotrichosporon</taxon>
    </lineage>
</organism>
<accession>A0A0J0XGT3</accession>
<dbReference type="EMBL" id="KQ087238">
    <property type="protein sequence ID" value="KLT40276.1"/>
    <property type="molecule type" value="Genomic_DNA"/>
</dbReference>
<reference evidence="1 2" key="1">
    <citation type="submission" date="2015-03" db="EMBL/GenBank/DDBJ databases">
        <title>Genomics and transcriptomics of the oil-accumulating basidiomycete yeast T. oleaginosus allow insights into substrate utilization and the diverse evolutionary trajectories of mating systems in fungi.</title>
        <authorList>
            <consortium name="DOE Joint Genome Institute"/>
            <person name="Kourist R."/>
            <person name="Kracht O."/>
            <person name="Bracharz F."/>
            <person name="Lipzen A."/>
            <person name="Nolan M."/>
            <person name="Ohm R."/>
            <person name="Grigoriev I."/>
            <person name="Sun S."/>
            <person name="Heitman J."/>
            <person name="Bruck T."/>
            <person name="Nowrousian M."/>
        </authorList>
    </citation>
    <scope>NUCLEOTIDE SEQUENCE [LARGE SCALE GENOMIC DNA]</scope>
    <source>
        <strain evidence="1 2">IBC0246</strain>
    </source>
</reference>
<sequence length="167" mass="18239">MTTSQRYKLMLTASCQLPAASCQLPVASCQLPVARVRCNALPYLQGINRSPTGTWHRATSLTKGLRAPRLTASTRRCPLPVPDGHHKHAGNCLSLVSYMYSAVHMPCSPMTQLVWKSPSTCRRCRQHTLGFGTCEANTAEFPGCENASCRHVVPRSEVCGPSNVVEE</sequence>